<evidence type="ECO:0000256" key="6">
    <source>
        <dbReference type="ARBA" id="ARBA00022702"/>
    </source>
</evidence>
<keyword evidence="5" id="KW-0165">Cleavage on pair of basic residues</keyword>
<comment type="similarity">
    <text evidence="3">Belongs to the somatostatin family.</text>
</comment>
<keyword evidence="6" id="KW-0372">Hormone</keyword>
<evidence type="ECO:0000313" key="11">
    <source>
        <dbReference type="EMBL" id="KAL0174843.1"/>
    </source>
</evidence>
<accession>A0ABD0PNG9</accession>
<sequence length="65" mass="7516">KDIEELLSMLSMPEMEMRENDVSTAGENEELRVELERSAESSKQLPARERKAGCKNFYWKGFTSC</sequence>
<evidence type="ECO:0000256" key="2">
    <source>
        <dbReference type="ARBA" id="ARBA00004613"/>
    </source>
</evidence>
<evidence type="ECO:0000256" key="1">
    <source>
        <dbReference type="ARBA" id="ARBA00003524"/>
    </source>
</evidence>
<comment type="subcellular location">
    <subcellularLocation>
        <location evidence="2">Secreted</location>
    </subcellularLocation>
</comment>
<gene>
    <name evidence="11" type="ORF">M9458_030811</name>
</gene>
<proteinExistence type="inferred from homology"/>
<comment type="function">
    <text evidence="1">Somatostatin inhibits the release of somatotropin.</text>
</comment>
<dbReference type="PANTHER" id="PTHR10558:SF6">
    <property type="entry name" value="SOMATOSTATIN 1, TANDEM DUPLICATE 2"/>
    <property type="match status" value="1"/>
</dbReference>
<dbReference type="EMBL" id="JAMKFB020000015">
    <property type="protein sequence ID" value="KAL0174843.1"/>
    <property type="molecule type" value="Genomic_DNA"/>
</dbReference>
<evidence type="ECO:0000259" key="10">
    <source>
        <dbReference type="Pfam" id="PF03002"/>
    </source>
</evidence>
<feature type="domain" description="Somatostatin/Cortistatin C-terminal" evidence="10">
    <location>
        <begin position="48"/>
        <end position="65"/>
    </location>
</feature>
<evidence type="ECO:0000256" key="5">
    <source>
        <dbReference type="ARBA" id="ARBA00022685"/>
    </source>
</evidence>
<dbReference type="Proteomes" id="UP001529510">
    <property type="component" value="Unassembled WGS sequence"/>
</dbReference>
<dbReference type="InterPro" id="IPR004250">
    <property type="entry name" value="Somatostatin"/>
</dbReference>
<dbReference type="AlphaFoldDB" id="A0ABD0PNG9"/>
<comment type="caution">
    <text evidence="11">The sequence shown here is derived from an EMBL/GenBank/DDBJ whole genome shotgun (WGS) entry which is preliminary data.</text>
</comment>
<keyword evidence="12" id="KW-1185">Reference proteome</keyword>
<keyword evidence="4" id="KW-0964">Secreted</keyword>
<evidence type="ECO:0000256" key="7">
    <source>
        <dbReference type="ARBA" id="ARBA00023157"/>
    </source>
</evidence>
<evidence type="ECO:0000256" key="3">
    <source>
        <dbReference type="ARBA" id="ARBA00008327"/>
    </source>
</evidence>
<dbReference type="Pfam" id="PF03002">
    <property type="entry name" value="Somatostatin"/>
    <property type="match status" value="1"/>
</dbReference>
<protein>
    <recommendedName>
        <fullName evidence="8">Somatostatin-2</fullName>
    </recommendedName>
    <alternativeName>
        <fullName evidence="9">Somatostatin II</fullName>
    </alternativeName>
</protein>
<evidence type="ECO:0000256" key="8">
    <source>
        <dbReference type="ARBA" id="ARBA00039198"/>
    </source>
</evidence>
<dbReference type="InterPro" id="IPR018142">
    <property type="entry name" value="Somatostatin/Cortistatin_C"/>
</dbReference>
<evidence type="ECO:0000256" key="9">
    <source>
        <dbReference type="ARBA" id="ARBA00043047"/>
    </source>
</evidence>
<evidence type="ECO:0000313" key="12">
    <source>
        <dbReference type="Proteomes" id="UP001529510"/>
    </source>
</evidence>
<reference evidence="11 12" key="1">
    <citation type="submission" date="2024-05" db="EMBL/GenBank/DDBJ databases">
        <title>Genome sequencing and assembly of Indian major carp, Cirrhinus mrigala (Hamilton, 1822).</title>
        <authorList>
            <person name="Mohindra V."/>
            <person name="Chowdhury L.M."/>
            <person name="Lal K."/>
            <person name="Jena J.K."/>
        </authorList>
    </citation>
    <scope>NUCLEOTIDE SEQUENCE [LARGE SCALE GENOMIC DNA]</scope>
    <source>
        <strain evidence="11">CM1030</strain>
        <tissue evidence="11">Blood</tissue>
    </source>
</reference>
<dbReference type="PANTHER" id="PTHR10558">
    <property type="entry name" value="SOMATOSTATIN"/>
    <property type="match status" value="1"/>
</dbReference>
<dbReference type="GO" id="GO:0005576">
    <property type="term" value="C:extracellular region"/>
    <property type="evidence" value="ECO:0007669"/>
    <property type="project" value="UniProtKB-SubCell"/>
</dbReference>
<keyword evidence="7" id="KW-1015">Disulfide bond</keyword>
<evidence type="ECO:0000256" key="4">
    <source>
        <dbReference type="ARBA" id="ARBA00022525"/>
    </source>
</evidence>
<dbReference type="GO" id="GO:0005179">
    <property type="term" value="F:hormone activity"/>
    <property type="evidence" value="ECO:0007669"/>
    <property type="project" value="UniProtKB-KW"/>
</dbReference>
<organism evidence="11 12">
    <name type="scientific">Cirrhinus mrigala</name>
    <name type="common">Mrigala</name>
    <dbReference type="NCBI Taxonomy" id="683832"/>
    <lineage>
        <taxon>Eukaryota</taxon>
        <taxon>Metazoa</taxon>
        <taxon>Chordata</taxon>
        <taxon>Craniata</taxon>
        <taxon>Vertebrata</taxon>
        <taxon>Euteleostomi</taxon>
        <taxon>Actinopterygii</taxon>
        <taxon>Neopterygii</taxon>
        <taxon>Teleostei</taxon>
        <taxon>Ostariophysi</taxon>
        <taxon>Cypriniformes</taxon>
        <taxon>Cyprinidae</taxon>
        <taxon>Labeoninae</taxon>
        <taxon>Labeonini</taxon>
        <taxon>Cirrhinus</taxon>
    </lineage>
</organism>
<feature type="non-terminal residue" evidence="11">
    <location>
        <position position="1"/>
    </location>
</feature>
<name>A0ABD0PNG9_CIRMR</name>